<gene>
    <name evidence="1" type="ORF">Stau2_39</name>
</gene>
<name>A0A0U1ZV89_9CAUD</name>
<dbReference type="EMBL" id="KP881332">
    <property type="protein sequence ID" value="AKA61290.1"/>
    <property type="molecule type" value="Genomic_DNA"/>
</dbReference>
<organism evidence="1 2">
    <name type="scientific">Staphylococcus phage Stau2</name>
    <dbReference type="NCBI Taxonomy" id="1200862"/>
    <lineage>
        <taxon>Viruses</taxon>
        <taxon>Duplodnaviria</taxon>
        <taxon>Heunggongvirae</taxon>
        <taxon>Uroviricota</taxon>
        <taxon>Caudoviricetes</taxon>
        <taxon>Herelleviridae</taxon>
        <taxon>Twortvirinae</taxon>
        <taxon>Silviavirus</taxon>
        <taxon>Silviavirus stau2</taxon>
    </lineage>
</organism>
<evidence type="ECO:0000313" key="2">
    <source>
        <dbReference type="Proteomes" id="UP000207597"/>
    </source>
</evidence>
<reference evidence="1 2" key="1">
    <citation type="journal article" date="2016" name="Virus Genes">
        <title>Genomic analysis of Staphylococcus phage Stau2 isolated from medical specimen.</title>
        <authorList>
            <person name="Hsieh S.E."/>
            <person name="Tseng Y.H."/>
            <person name="Lo H.H."/>
            <person name="Chen S.T."/>
            <person name="Wu C.N."/>
        </authorList>
    </citation>
    <scope>NUCLEOTIDE SEQUENCE [LARGE SCALE GENOMIC DNA]</scope>
</reference>
<protein>
    <submittedName>
        <fullName evidence="1">Tail morphogenetic protein</fullName>
    </submittedName>
</protein>
<accession>A0A0U1ZV89</accession>
<dbReference type="Proteomes" id="UP000207597">
    <property type="component" value="Segment"/>
</dbReference>
<dbReference type="GeneID" id="28802252"/>
<sequence length="152" mass="18050">MREFNVLPTEQRFKDLDDYQIEFIIANMNLDTKEMMEARDGKNYDMKAEDVDTSWFEAPTDEFDVVPDFLDLDDLNTQVDKSLSEKEKIERDRRVEAELEDETEGLTTQHLAMMEHIRQKQKELDESLGIDNKETTQEDINKAIEDVDDWYM</sequence>
<dbReference type="KEGG" id="vg:28802252"/>
<evidence type="ECO:0000313" key="1">
    <source>
        <dbReference type="EMBL" id="AKA61290.1"/>
    </source>
</evidence>
<proteinExistence type="predicted"/>
<keyword evidence="2" id="KW-1185">Reference proteome</keyword>
<dbReference type="RefSeq" id="YP_009275796.1">
    <property type="nucleotide sequence ID" value="NC_030933.1"/>
</dbReference>